<feature type="compositionally biased region" description="Polar residues" evidence="1">
    <location>
        <begin position="60"/>
        <end position="70"/>
    </location>
</feature>
<sequence length="152" mass="16339">MTPEDQSDTSSIEITPEDQSDTSYIEITPEDQSDTSSIEMTPEDQSDTSSIEITPEDQSDTSSIETTPTDHSIESLPESSLDEDETRSVWRYGSKGLLSFALHLGISALVTVNGGIIAASAFNSDCNGSQSSYVCSLLTSLCYINQAVPPPF</sequence>
<keyword evidence="2" id="KW-0812">Transmembrane</keyword>
<evidence type="ECO:0000256" key="1">
    <source>
        <dbReference type="SAM" id="MobiDB-lite"/>
    </source>
</evidence>
<reference evidence="3" key="1">
    <citation type="submission" date="2023-04" db="EMBL/GenBank/DDBJ databases">
        <title>Chromosome-level genome of Chaenocephalus aceratus.</title>
        <authorList>
            <person name="Park H."/>
        </authorList>
    </citation>
    <scope>NUCLEOTIDE SEQUENCE</scope>
    <source>
        <strain evidence="3">DE</strain>
        <tissue evidence="3">Muscle</tissue>
    </source>
</reference>
<protein>
    <submittedName>
        <fullName evidence="3">ATP synthase subunit a</fullName>
    </submittedName>
</protein>
<evidence type="ECO:0000313" key="4">
    <source>
        <dbReference type="Proteomes" id="UP001228049"/>
    </source>
</evidence>
<accession>A0AAD9BBH1</accession>
<evidence type="ECO:0000256" key="2">
    <source>
        <dbReference type="SAM" id="Phobius"/>
    </source>
</evidence>
<keyword evidence="2" id="KW-1133">Transmembrane helix</keyword>
<gene>
    <name evidence="3" type="ORF">KUDE01_025670</name>
</gene>
<keyword evidence="2" id="KW-0472">Membrane</keyword>
<dbReference type="AlphaFoldDB" id="A0AAD9BBH1"/>
<feature type="transmembrane region" description="Helical" evidence="2">
    <location>
        <begin position="97"/>
        <end position="122"/>
    </location>
</feature>
<comment type="caution">
    <text evidence="3">The sequence shown here is derived from an EMBL/GenBank/DDBJ whole genome shotgun (WGS) entry which is preliminary data.</text>
</comment>
<dbReference type="Proteomes" id="UP001228049">
    <property type="component" value="Unassembled WGS sequence"/>
</dbReference>
<dbReference type="EMBL" id="JASDAP010000025">
    <property type="protein sequence ID" value="KAK1880141.1"/>
    <property type="molecule type" value="Genomic_DNA"/>
</dbReference>
<proteinExistence type="predicted"/>
<keyword evidence="4" id="KW-1185">Reference proteome</keyword>
<evidence type="ECO:0000313" key="3">
    <source>
        <dbReference type="EMBL" id="KAK1880141.1"/>
    </source>
</evidence>
<name>A0AAD9BBH1_DISEL</name>
<feature type="region of interest" description="Disordered" evidence="1">
    <location>
        <begin position="1"/>
        <end position="86"/>
    </location>
</feature>
<organism evidence="3 4">
    <name type="scientific">Dissostichus eleginoides</name>
    <name type="common">Patagonian toothfish</name>
    <name type="synonym">Dissostichus amissus</name>
    <dbReference type="NCBI Taxonomy" id="100907"/>
    <lineage>
        <taxon>Eukaryota</taxon>
        <taxon>Metazoa</taxon>
        <taxon>Chordata</taxon>
        <taxon>Craniata</taxon>
        <taxon>Vertebrata</taxon>
        <taxon>Euteleostomi</taxon>
        <taxon>Actinopterygii</taxon>
        <taxon>Neopterygii</taxon>
        <taxon>Teleostei</taxon>
        <taxon>Neoteleostei</taxon>
        <taxon>Acanthomorphata</taxon>
        <taxon>Eupercaria</taxon>
        <taxon>Perciformes</taxon>
        <taxon>Notothenioidei</taxon>
        <taxon>Nototheniidae</taxon>
        <taxon>Dissostichus</taxon>
    </lineage>
</organism>